<dbReference type="STRING" id="910347.SAMN05421773_101631"/>
<dbReference type="InterPro" id="IPR000866">
    <property type="entry name" value="AhpC/TSA"/>
</dbReference>
<dbReference type="InterPro" id="IPR050553">
    <property type="entry name" value="Thioredoxin_ResA/DsbE_sf"/>
</dbReference>
<feature type="domain" description="Thioredoxin" evidence="3">
    <location>
        <begin position="46"/>
        <end position="214"/>
    </location>
</feature>
<gene>
    <name evidence="4" type="ORF">SAMN05421773_101631</name>
</gene>
<evidence type="ECO:0000256" key="2">
    <source>
        <dbReference type="SAM" id="SignalP"/>
    </source>
</evidence>
<dbReference type="Pfam" id="PF00578">
    <property type="entry name" value="AhpC-TSA"/>
    <property type="match status" value="1"/>
</dbReference>
<dbReference type="InterPro" id="IPR036249">
    <property type="entry name" value="Thioredoxin-like_sf"/>
</dbReference>
<evidence type="ECO:0000313" key="4">
    <source>
        <dbReference type="EMBL" id="SFB95208.1"/>
    </source>
</evidence>
<proteinExistence type="predicted"/>
<dbReference type="GO" id="GO:0016209">
    <property type="term" value="F:antioxidant activity"/>
    <property type="evidence" value="ECO:0007669"/>
    <property type="project" value="InterPro"/>
</dbReference>
<organism evidence="4 5">
    <name type="scientific">Streptomyces aidingensis</name>
    <dbReference type="NCBI Taxonomy" id="910347"/>
    <lineage>
        <taxon>Bacteria</taxon>
        <taxon>Bacillati</taxon>
        <taxon>Actinomycetota</taxon>
        <taxon>Actinomycetes</taxon>
        <taxon>Kitasatosporales</taxon>
        <taxon>Streptomycetaceae</taxon>
        <taxon>Streptomyces</taxon>
    </lineage>
</organism>
<dbReference type="PANTHER" id="PTHR42852">
    <property type="entry name" value="THIOL:DISULFIDE INTERCHANGE PROTEIN DSBE"/>
    <property type="match status" value="1"/>
</dbReference>
<keyword evidence="5" id="KW-1185">Reference proteome</keyword>
<dbReference type="AlphaFoldDB" id="A0A1I1FBZ0"/>
<evidence type="ECO:0000259" key="3">
    <source>
        <dbReference type="PROSITE" id="PS51352"/>
    </source>
</evidence>
<keyword evidence="4" id="KW-0413">Isomerase</keyword>
<accession>A0A1I1FBZ0</accession>
<feature type="compositionally biased region" description="Acidic residues" evidence="1">
    <location>
        <begin position="54"/>
        <end position="64"/>
    </location>
</feature>
<dbReference type="OrthoDB" id="9790194at2"/>
<feature type="signal peptide" evidence="2">
    <location>
        <begin position="1"/>
        <end position="24"/>
    </location>
</feature>
<dbReference type="PROSITE" id="PS51352">
    <property type="entry name" value="THIOREDOXIN_2"/>
    <property type="match status" value="1"/>
</dbReference>
<protein>
    <submittedName>
        <fullName evidence="4">Thiol-disulfide isomerase or thioredoxin</fullName>
    </submittedName>
</protein>
<feature type="chain" id="PRO_5039346518" evidence="2">
    <location>
        <begin position="25"/>
        <end position="215"/>
    </location>
</feature>
<dbReference type="SUPFAM" id="SSF52833">
    <property type="entry name" value="Thioredoxin-like"/>
    <property type="match status" value="1"/>
</dbReference>
<name>A0A1I1FBZ0_9ACTN</name>
<sequence>MTDLRRRTGLLAAGAAAAALLLTACGDSGSGDQEPDAGSTPAGQQESAPGAAPDDTESPSDADSTDSTGDSGDTGDTAAVPAELRWTAPAVGGGEFDAATLAGSPAVLWFWAPWCVICQGEAPGIKAAHEEWGEQVTFVGVSGHGGESQDETFVNTFGLDGFDHARDVDGSLWTDFGVASQPAFAFISKSGSVEVVPGSLDEQELDSRLAELTSQ</sequence>
<reference evidence="4 5" key="1">
    <citation type="submission" date="2016-10" db="EMBL/GenBank/DDBJ databases">
        <authorList>
            <person name="de Groot N.N."/>
        </authorList>
    </citation>
    <scope>NUCLEOTIDE SEQUENCE [LARGE SCALE GENOMIC DNA]</scope>
    <source>
        <strain evidence="4 5">CGMCC 4.5739</strain>
    </source>
</reference>
<dbReference type="Gene3D" id="3.40.30.10">
    <property type="entry name" value="Glutaredoxin"/>
    <property type="match status" value="1"/>
</dbReference>
<dbReference type="PROSITE" id="PS51257">
    <property type="entry name" value="PROKAR_LIPOPROTEIN"/>
    <property type="match status" value="1"/>
</dbReference>
<dbReference type="RefSeq" id="WP_093837009.1">
    <property type="nucleotide sequence ID" value="NZ_FOLM01000001.1"/>
</dbReference>
<keyword evidence="2" id="KW-0732">Signal</keyword>
<evidence type="ECO:0000256" key="1">
    <source>
        <dbReference type="SAM" id="MobiDB-lite"/>
    </source>
</evidence>
<dbReference type="InterPro" id="IPR013766">
    <property type="entry name" value="Thioredoxin_domain"/>
</dbReference>
<dbReference type="Proteomes" id="UP000199207">
    <property type="component" value="Unassembled WGS sequence"/>
</dbReference>
<dbReference type="EMBL" id="FOLM01000001">
    <property type="protein sequence ID" value="SFB95208.1"/>
    <property type="molecule type" value="Genomic_DNA"/>
</dbReference>
<dbReference type="PANTHER" id="PTHR42852:SF17">
    <property type="entry name" value="THIOREDOXIN-LIKE PROTEIN HI_1115"/>
    <property type="match status" value="1"/>
</dbReference>
<dbReference type="GO" id="GO:0016491">
    <property type="term" value="F:oxidoreductase activity"/>
    <property type="evidence" value="ECO:0007669"/>
    <property type="project" value="InterPro"/>
</dbReference>
<dbReference type="GO" id="GO:0016853">
    <property type="term" value="F:isomerase activity"/>
    <property type="evidence" value="ECO:0007669"/>
    <property type="project" value="UniProtKB-KW"/>
</dbReference>
<feature type="compositionally biased region" description="Low complexity" evidence="1">
    <location>
        <begin position="65"/>
        <end position="77"/>
    </location>
</feature>
<feature type="region of interest" description="Disordered" evidence="1">
    <location>
        <begin position="25"/>
        <end position="77"/>
    </location>
</feature>
<evidence type="ECO:0000313" key="5">
    <source>
        <dbReference type="Proteomes" id="UP000199207"/>
    </source>
</evidence>